<accession>A0A4D8QDS3</accession>
<sequence length="62" mass="6452">MAFATIAGADGVLRRAWCSAKRGAFHTPGHRRSATPDGDALWGASDGLPMTGDHFRSGTPLA</sequence>
<dbReference type="AlphaFoldDB" id="A0A4D8QDS3"/>
<dbReference type="EMBL" id="CP032339">
    <property type="protein sequence ID" value="QCO08795.1"/>
    <property type="molecule type" value="Genomic_DNA"/>
</dbReference>
<evidence type="ECO:0000313" key="3">
    <source>
        <dbReference type="Proteomes" id="UP000298774"/>
    </source>
</evidence>
<reference evidence="2 3" key="1">
    <citation type="submission" date="2018-09" db="EMBL/GenBank/DDBJ databases">
        <title>Whole genome based analysis of evolution and adaptive divergence in Indian and Brazilian strains of Azospirillum brasilense.</title>
        <authorList>
            <person name="Singh C."/>
            <person name="Tripathi A.K."/>
        </authorList>
    </citation>
    <scope>NUCLEOTIDE SEQUENCE [LARGE SCALE GENOMIC DNA]</scope>
    <source>
        <strain evidence="2 3">MTCC4038</strain>
    </source>
</reference>
<dbReference type="Proteomes" id="UP000298774">
    <property type="component" value="Chromosome"/>
</dbReference>
<name>A0A4D8QDS3_AZOBR</name>
<evidence type="ECO:0000256" key="1">
    <source>
        <dbReference type="SAM" id="MobiDB-lite"/>
    </source>
</evidence>
<proteinExistence type="predicted"/>
<evidence type="ECO:0000313" key="2">
    <source>
        <dbReference type="EMBL" id="QCO08795.1"/>
    </source>
</evidence>
<feature type="region of interest" description="Disordered" evidence="1">
    <location>
        <begin position="25"/>
        <end position="62"/>
    </location>
</feature>
<gene>
    <name evidence="2" type="ORF">D3868_06895</name>
</gene>
<organism evidence="2 3">
    <name type="scientific">Azospirillum brasilense</name>
    <dbReference type="NCBI Taxonomy" id="192"/>
    <lineage>
        <taxon>Bacteria</taxon>
        <taxon>Pseudomonadati</taxon>
        <taxon>Pseudomonadota</taxon>
        <taxon>Alphaproteobacteria</taxon>
        <taxon>Rhodospirillales</taxon>
        <taxon>Azospirillaceae</taxon>
        <taxon>Azospirillum</taxon>
    </lineage>
</organism>
<protein>
    <submittedName>
        <fullName evidence="2">Uncharacterized protein</fullName>
    </submittedName>
</protein>